<dbReference type="InterPro" id="IPR019410">
    <property type="entry name" value="Methyltransf_16"/>
</dbReference>
<feature type="compositionally biased region" description="Basic and acidic residues" evidence="10">
    <location>
        <begin position="163"/>
        <end position="175"/>
    </location>
</feature>
<dbReference type="GeneID" id="33562858"/>
<evidence type="ECO:0000256" key="8">
    <source>
        <dbReference type="ARBA" id="ARBA00023242"/>
    </source>
</evidence>
<dbReference type="OrthoDB" id="1723750at2759"/>
<dbReference type="EC" id="2.1.1.85" evidence="3"/>
<feature type="non-terminal residue" evidence="11">
    <location>
        <position position="1"/>
    </location>
</feature>
<reference evidence="11 12" key="1">
    <citation type="submission" date="2016-07" db="EMBL/GenBank/DDBJ databases">
        <title>Pervasive Adenine N6-methylation of Active Genes in Fungi.</title>
        <authorList>
            <consortium name="DOE Joint Genome Institute"/>
            <person name="Mondo S.J."/>
            <person name="Dannebaum R.O."/>
            <person name="Kuo R.C."/>
            <person name="Labutti K."/>
            <person name="Haridas S."/>
            <person name="Kuo A."/>
            <person name="Salamov A."/>
            <person name="Ahrendt S.R."/>
            <person name="Lipzen A."/>
            <person name="Sullivan W."/>
            <person name="Andreopoulos W.B."/>
            <person name="Clum A."/>
            <person name="Lindquist E."/>
            <person name="Daum C."/>
            <person name="Ramamoorthy G.K."/>
            <person name="Gryganskyi A."/>
            <person name="Culley D."/>
            <person name="Magnuson J.K."/>
            <person name="James T.Y."/>
            <person name="O'Malley M.A."/>
            <person name="Stajich J.E."/>
            <person name="Spatafora J.W."/>
            <person name="Visel A."/>
            <person name="Grigoriev I.V."/>
        </authorList>
    </citation>
    <scope>NUCLEOTIDE SEQUENCE [LARGE SCALE GENOMIC DNA]</scope>
    <source>
        <strain evidence="11 12">NRRL 3116</strain>
    </source>
</reference>
<dbReference type="PANTHER" id="PTHR14614">
    <property type="entry name" value="HEPATOCELLULAR CARCINOMA-ASSOCIATED ANTIGEN"/>
    <property type="match status" value="1"/>
</dbReference>
<keyword evidence="8" id="KW-0539">Nucleus</keyword>
<dbReference type="Gene3D" id="3.40.50.150">
    <property type="entry name" value="Vaccinia Virus protein VP39"/>
    <property type="match status" value="1"/>
</dbReference>
<protein>
    <recommendedName>
        <fullName evidence="3">protein-histidine N-methyltransferase</fullName>
        <ecNumber evidence="3">2.1.1.85</ecNumber>
    </recommendedName>
</protein>
<evidence type="ECO:0000256" key="2">
    <source>
        <dbReference type="ARBA" id="ARBA00004496"/>
    </source>
</evidence>
<accession>A0A1Y2GCT7</accession>
<organism evidence="11 12">
    <name type="scientific">Lobosporangium transversale</name>
    <dbReference type="NCBI Taxonomy" id="64571"/>
    <lineage>
        <taxon>Eukaryota</taxon>
        <taxon>Fungi</taxon>
        <taxon>Fungi incertae sedis</taxon>
        <taxon>Mucoromycota</taxon>
        <taxon>Mortierellomycotina</taxon>
        <taxon>Mortierellomycetes</taxon>
        <taxon>Mortierellales</taxon>
        <taxon>Mortierellaceae</taxon>
        <taxon>Lobosporangium</taxon>
    </lineage>
</organism>
<dbReference type="PANTHER" id="PTHR14614:SF39">
    <property type="entry name" value="HISTIDINE PROTEIN METHYLTRANSFERASE 1 HOMOLOG"/>
    <property type="match status" value="1"/>
</dbReference>
<dbReference type="Pfam" id="PF10294">
    <property type="entry name" value="Methyltransf_16"/>
    <property type="match status" value="1"/>
</dbReference>
<comment type="subcellular location">
    <subcellularLocation>
        <location evidence="2">Cytoplasm</location>
    </subcellularLocation>
    <subcellularLocation>
        <location evidence="1">Nucleus</location>
    </subcellularLocation>
</comment>
<evidence type="ECO:0000256" key="9">
    <source>
        <dbReference type="ARBA" id="ARBA00038126"/>
    </source>
</evidence>
<gene>
    <name evidence="11" type="ORF">BCR41DRAFT_311065</name>
</gene>
<feature type="compositionally biased region" description="Acidic residues" evidence="10">
    <location>
        <begin position="179"/>
        <end position="203"/>
    </location>
</feature>
<evidence type="ECO:0000256" key="5">
    <source>
        <dbReference type="ARBA" id="ARBA00022603"/>
    </source>
</evidence>
<evidence type="ECO:0000256" key="6">
    <source>
        <dbReference type="ARBA" id="ARBA00022679"/>
    </source>
</evidence>
<dbReference type="GO" id="GO:0005634">
    <property type="term" value="C:nucleus"/>
    <property type="evidence" value="ECO:0007669"/>
    <property type="project" value="UniProtKB-SubCell"/>
</dbReference>
<evidence type="ECO:0000313" key="11">
    <source>
        <dbReference type="EMBL" id="ORZ07240.1"/>
    </source>
</evidence>
<feature type="region of interest" description="Disordered" evidence="10">
    <location>
        <begin position="145"/>
        <end position="203"/>
    </location>
</feature>
<sequence length="283" mass="31528">IYKRNLEDVKFQIAQEDDDFDNAELTPEDNNDKNISEGSKAKSTVTSIPGPGGVEMLALAGKSDLVKGVYEGGLKTWECALDLVAYLAEQKENYDGKKVLELGCGSALPGIYVLTQSKTVTVDFQDYNDQVLKLVTLPNVLLNTYTRPDQQPNQEEENDNGDSEQKKCKEKKDTAEGNEGSDDEEEEDDEDEVPEADPADGDFDAVELDLPYTEEGKLELVKKVEQQSRFYMGDWSGLVDLLAFDKDGDKYDLILTSETIYAEDSHHKLYSTIKNSLKRGGRA</sequence>
<dbReference type="Proteomes" id="UP000193648">
    <property type="component" value="Unassembled WGS sequence"/>
</dbReference>
<dbReference type="GO" id="GO:0005737">
    <property type="term" value="C:cytoplasm"/>
    <property type="evidence" value="ECO:0007669"/>
    <property type="project" value="UniProtKB-SubCell"/>
</dbReference>
<keyword evidence="4" id="KW-0963">Cytoplasm</keyword>
<feature type="compositionally biased region" description="Acidic residues" evidence="10">
    <location>
        <begin position="17"/>
        <end position="29"/>
    </location>
</feature>
<keyword evidence="12" id="KW-1185">Reference proteome</keyword>
<name>A0A1Y2GCT7_9FUNG</name>
<keyword evidence="6" id="KW-0808">Transferase</keyword>
<dbReference type="STRING" id="64571.A0A1Y2GCT7"/>
<dbReference type="AlphaFoldDB" id="A0A1Y2GCT7"/>
<comment type="caution">
    <text evidence="11">The sequence shown here is derived from an EMBL/GenBank/DDBJ whole genome shotgun (WGS) entry which is preliminary data.</text>
</comment>
<dbReference type="InterPro" id="IPR029063">
    <property type="entry name" value="SAM-dependent_MTases_sf"/>
</dbReference>
<dbReference type="GO" id="GO:0018064">
    <property type="term" value="F:protein-L-histidine N-tele-methyltransferase activity"/>
    <property type="evidence" value="ECO:0007669"/>
    <property type="project" value="UniProtKB-EC"/>
</dbReference>
<evidence type="ECO:0000256" key="3">
    <source>
        <dbReference type="ARBA" id="ARBA00012533"/>
    </source>
</evidence>
<feature type="region of interest" description="Disordered" evidence="10">
    <location>
        <begin position="17"/>
        <end position="47"/>
    </location>
</feature>
<keyword evidence="5" id="KW-0489">Methyltransferase</keyword>
<dbReference type="GO" id="GO:0032259">
    <property type="term" value="P:methylation"/>
    <property type="evidence" value="ECO:0007669"/>
    <property type="project" value="UniProtKB-KW"/>
</dbReference>
<evidence type="ECO:0000256" key="10">
    <source>
        <dbReference type="SAM" id="MobiDB-lite"/>
    </source>
</evidence>
<dbReference type="RefSeq" id="XP_021877903.1">
    <property type="nucleotide sequence ID" value="XM_022021014.1"/>
</dbReference>
<evidence type="ECO:0000313" key="12">
    <source>
        <dbReference type="Proteomes" id="UP000193648"/>
    </source>
</evidence>
<dbReference type="SUPFAM" id="SSF53335">
    <property type="entry name" value="S-adenosyl-L-methionine-dependent methyltransferases"/>
    <property type="match status" value="1"/>
</dbReference>
<dbReference type="FunCoup" id="A0A1Y2GCT7">
    <property type="interactions" value="383"/>
</dbReference>
<comment type="similarity">
    <text evidence="9">Belongs to the methyltransferase superfamily. METTL18 family.</text>
</comment>
<dbReference type="InParanoid" id="A0A1Y2GCT7"/>
<evidence type="ECO:0000256" key="4">
    <source>
        <dbReference type="ARBA" id="ARBA00022490"/>
    </source>
</evidence>
<evidence type="ECO:0000256" key="7">
    <source>
        <dbReference type="ARBA" id="ARBA00022691"/>
    </source>
</evidence>
<proteinExistence type="inferred from homology"/>
<keyword evidence="7" id="KW-0949">S-adenosyl-L-methionine</keyword>
<evidence type="ECO:0000256" key="1">
    <source>
        <dbReference type="ARBA" id="ARBA00004123"/>
    </source>
</evidence>
<dbReference type="EMBL" id="MCFF01000042">
    <property type="protein sequence ID" value="ORZ07240.1"/>
    <property type="molecule type" value="Genomic_DNA"/>
</dbReference>